<proteinExistence type="predicted"/>
<dbReference type="InterPro" id="IPR029058">
    <property type="entry name" value="AB_hydrolase_fold"/>
</dbReference>
<evidence type="ECO:0008006" key="4">
    <source>
        <dbReference type="Google" id="ProtNLM"/>
    </source>
</evidence>
<evidence type="ECO:0000313" key="2">
    <source>
        <dbReference type="EMBL" id="CEJ85312.1"/>
    </source>
</evidence>
<dbReference type="SUPFAM" id="SSF53474">
    <property type="entry name" value="alpha/beta-Hydrolases"/>
    <property type="match status" value="1"/>
</dbReference>
<evidence type="ECO:0000313" key="3">
    <source>
        <dbReference type="Proteomes" id="UP000039046"/>
    </source>
</evidence>
<dbReference type="EMBL" id="CDHN01000002">
    <property type="protein sequence ID" value="CEJ85312.1"/>
    <property type="molecule type" value="Genomic_DNA"/>
</dbReference>
<protein>
    <recommendedName>
        <fullName evidence="4">AB hydrolase-1 domain-containing protein</fullName>
    </recommendedName>
</protein>
<dbReference type="PANTHER" id="PTHR43194:SF4">
    <property type="entry name" value="AB HYDROLASE-1 DOMAIN-CONTAINING PROTEIN"/>
    <property type="match status" value="1"/>
</dbReference>
<feature type="region of interest" description="Disordered" evidence="1">
    <location>
        <begin position="488"/>
        <end position="510"/>
    </location>
</feature>
<feature type="region of interest" description="Disordered" evidence="1">
    <location>
        <begin position="587"/>
        <end position="608"/>
    </location>
</feature>
<dbReference type="PANTHER" id="PTHR43194">
    <property type="entry name" value="HYDROLASE ALPHA/BETA FOLD FAMILY"/>
    <property type="match status" value="1"/>
</dbReference>
<dbReference type="Gene3D" id="3.40.50.1820">
    <property type="entry name" value="alpha/beta hydrolase"/>
    <property type="match status" value="1"/>
</dbReference>
<dbReference type="HOGENOM" id="CLU_378199_0_0_1"/>
<name>A0A0A1SZC5_9HYPO</name>
<dbReference type="InterPro" id="IPR050228">
    <property type="entry name" value="Carboxylesterase_BioH"/>
</dbReference>
<keyword evidence="3" id="KW-1185">Reference proteome</keyword>
<organism evidence="2 3">
    <name type="scientific">[Torrubiella] hemipterigena</name>
    <dbReference type="NCBI Taxonomy" id="1531966"/>
    <lineage>
        <taxon>Eukaryota</taxon>
        <taxon>Fungi</taxon>
        <taxon>Dikarya</taxon>
        <taxon>Ascomycota</taxon>
        <taxon>Pezizomycotina</taxon>
        <taxon>Sordariomycetes</taxon>
        <taxon>Hypocreomycetidae</taxon>
        <taxon>Hypocreales</taxon>
        <taxon>Clavicipitaceae</taxon>
        <taxon>Clavicipitaceae incertae sedis</taxon>
        <taxon>'Torrubiella' clade</taxon>
    </lineage>
</organism>
<dbReference type="STRING" id="1531966.A0A0A1SZC5"/>
<dbReference type="AlphaFoldDB" id="A0A0A1SZC5"/>
<dbReference type="OrthoDB" id="9978720at2759"/>
<gene>
    <name evidence="2" type="ORF">VHEMI03733</name>
</gene>
<feature type="region of interest" description="Disordered" evidence="1">
    <location>
        <begin position="526"/>
        <end position="559"/>
    </location>
</feature>
<feature type="compositionally biased region" description="Low complexity" evidence="1">
    <location>
        <begin position="496"/>
        <end position="507"/>
    </location>
</feature>
<reference evidence="2 3" key="1">
    <citation type="journal article" date="2015" name="Genome Announc.">
        <title>Draft Genome Sequence and Gene Annotation of the Entomopathogenic Fungus Verticillium hemipterigenum.</title>
        <authorList>
            <person name="Horn F."/>
            <person name="Habel A."/>
            <person name="Scharf D.H."/>
            <person name="Dworschak J."/>
            <person name="Brakhage A.A."/>
            <person name="Guthke R."/>
            <person name="Hertweck C."/>
            <person name="Linde J."/>
        </authorList>
    </citation>
    <scope>NUCLEOTIDE SEQUENCE [LARGE SCALE GENOMIC DNA]</scope>
</reference>
<evidence type="ECO:0000256" key="1">
    <source>
        <dbReference type="SAM" id="MobiDB-lite"/>
    </source>
</evidence>
<accession>A0A0A1SZC5</accession>
<dbReference type="Proteomes" id="UP000039046">
    <property type="component" value="Unassembled WGS sequence"/>
</dbReference>
<sequence length="733" mass="80345">MQNVPQESHPVTGAPMATEGYREITEDFEVTTKFPSSNGSFEEIKSKFRIVCSLPKTVTQPYPVILVPEDHCSGQIWEEKPDGGPGWKPNLLERGFQVITVTLPCVGQECLKDHAKLSVMVKRPDRAVMSKAFTAPSYDGAAPWSAAKTHTKWPGLGVSNDTVFEHFFRSLHPVKHTRNERQLLGQAAVVKILRQTHKKCIIIGHGTGATIGLLAADKEPDLVLSVVSIEPDGPPFGYPTLELETGKLVVQYNPAVRKYGLADVPVTCNVELDPMTPFDLEKVSFKDNSGEAILQIKGKGRKVKVLKNLAKAKHLIVTGHSGFHTTYDRATVDFMVQGGLTVDWIRLAEFGMAGNGHFMMLETNSSSILNLIHSWLADAHTMVSIPAGSRYDKVATSTMRHDSNCRTQQARVGGYKFTGEDVRSAVLKRTVEHTHSENSEASQEPKKRIKLTLHSNKETASQGAQRKIAVKQAARNVWTKDWTQRKIAAESTAHPSTALSSQATSAAVNNRSTQHVLLLPKSTVHNQHNPMQHNAPYGTPNPPSQAHQQHRGHQQNNAPQQYHSLHQNIQFPTGLFTSSVYNQFPAGLSTSSGSNQAPQGTIRQPQNAGSNQLLYPQVTTADAGLSQSASFYHASATQKTPSQQSDAQTTSQYTYLAQQAPSNQHKTSDQIQLTGFEMNAVDWTTENWNIDWGTQDVSHSNQFSEAAMSNFLSMDAVANMTGLVTEPQAAGVG</sequence>